<gene>
    <name evidence="2" type="ORF">ACFFVD_06125</name>
</gene>
<dbReference type="GO" id="GO:0016787">
    <property type="term" value="F:hydrolase activity"/>
    <property type="evidence" value="ECO:0007669"/>
    <property type="project" value="UniProtKB-KW"/>
</dbReference>
<comment type="caution">
    <text evidence="2">The sequence shown here is derived from an EMBL/GenBank/DDBJ whole genome shotgun (WGS) entry which is preliminary data.</text>
</comment>
<keyword evidence="3" id="KW-1185">Reference proteome</keyword>
<sequence length="284" mass="31198">MTADAPGLPSTYRSTPTSVIDVEGTHFAYRELGIRGGVPVVFLNHLTGVLDDWDLQVIDAIAEHHHVITFDNRGVGTSHGTTPARAEQMAHDAVDFIRALGYDTVDLIGFSLGGGLAQIIALEHPGLVRRAVFAGTGPRGGYLIEKVPTLVFRTLAKAMILRKDPRNWLFFTRTADGKRSARQFLARLQERTEGRGEPISLSSLLAQLRAIRRWGLQEPDDLSRLDLPVLVSNGIDDVMVPTTNSLDMARRIPGAQLQLFPDAGHGGIFQYHQEFSARVLDFLA</sequence>
<reference evidence="2 3" key="1">
    <citation type="submission" date="2024-09" db="EMBL/GenBank/DDBJ databases">
        <authorList>
            <person name="Sun Q."/>
            <person name="Mori K."/>
        </authorList>
    </citation>
    <scope>NUCLEOTIDE SEQUENCE [LARGE SCALE GENOMIC DNA]</scope>
    <source>
        <strain evidence="2 3">CCM 7659</strain>
    </source>
</reference>
<evidence type="ECO:0000313" key="3">
    <source>
        <dbReference type="Proteomes" id="UP001589700"/>
    </source>
</evidence>
<dbReference type="SUPFAM" id="SSF53474">
    <property type="entry name" value="alpha/beta-Hydrolases"/>
    <property type="match status" value="1"/>
</dbReference>
<proteinExistence type="predicted"/>
<dbReference type="Pfam" id="PF00561">
    <property type="entry name" value="Abhydrolase_1"/>
    <property type="match status" value="1"/>
</dbReference>
<dbReference type="PRINTS" id="PR00111">
    <property type="entry name" value="ABHYDROLASE"/>
</dbReference>
<evidence type="ECO:0000313" key="2">
    <source>
        <dbReference type="EMBL" id="MFB9259376.1"/>
    </source>
</evidence>
<accession>A0ABV5JP23</accession>
<dbReference type="InterPro" id="IPR000073">
    <property type="entry name" value="AB_hydrolase_1"/>
</dbReference>
<dbReference type="RefSeq" id="WP_338403522.1">
    <property type="nucleotide sequence ID" value="NZ_JAALDM010000067.1"/>
</dbReference>
<dbReference type="PANTHER" id="PTHR43433:SF5">
    <property type="entry name" value="AB HYDROLASE-1 DOMAIN-CONTAINING PROTEIN"/>
    <property type="match status" value="1"/>
</dbReference>
<dbReference type="InterPro" id="IPR029058">
    <property type="entry name" value="AB_hydrolase_fold"/>
</dbReference>
<evidence type="ECO:0000259" key="1">
    <source>
        <dbReference type="Pfam" id="PF00561"/>
    </source>
</evidence>
<dbReference type="PANTHER" id="PTHR43433">
    <property type="entry name" value="HYDROLASE, ALPHA/BETA FOLD FAMILY PROTEIN"/>
    <property type="match status" value="1"/>
</dbReference>
<keyword evidence="2" id="KW-0378">Hydrolase</keyword>
<protein>
    <submittedName>
        <fullName evidence="2">Alpha/beta fold hydrolase</fullName>
    </submittedName>
</protein>
<dbReference type="InterPro" id="IPR050471">
    <property type="entry name" value="AB_hydrolase"/>
</dbReference>
<dbReference type="EMBL" id="JBHMDY010000004">
    <property type="protein sequence ID" value="MFB9259376.1"/>
    <property type="molecule type" value="Genomic_DNA"/>
</dbReference>
<name>A0ABV5JP23_9ACTN</name>
<dbReference type="Gene3D" id="3.40.50.1820">
    <property type="entry name" value="alpha/beta hydrolase"/>
    <property type="match status" value="1"/>
</dbReference>
<feature type="domain" description="AB hydrolase-1" evidence="1">
    <location>
        <begin position="39"/>
        <end position="269"/>
    </location>
</feature>
<dbReference type="Proteomes" id="UP001589700">
    <property type="component" value="Unassembled WGS sequence"/>
</dbReference>
<organism evidence="2 3">
    <name type="scientific">Dietzia aerolata</name>
    <dbReference type="NCBI Taxonomy" id="595984"/>
    <lineage>
        <taxon>Bacteria</taxon>
        <taxon>Bacillati</taxon>
        <taxon>Actinomycetota</taxon>
        <taxon>Actinomycetes</taxon>
        <taxon>Mycobacteriales</taxon>
        <taxon>Dietziaceae</taxon>
        <taxon>Dietzia</taxon>
    </lineage>
</organism>